<dbReference type="OrthoDB" id="8948380at2759"/>
<dbReference type="AlphaFoldDB" id="A0A9Q9YBL5"/>
<organism evidence="2">
    <name type="scientific">Cyprinus carpio</name>
    <name type="common">Common carp</name>
    <dbReference type="NCBI Taxonomy" id="7962"/>
    <lineage>
        <taxon>Eukaryota</taxon>
        <taxon>Metazoa</taxon>
        <taxon>Chordata</taxon>
        <taxon>Craniata</taxon>
        <taxon>Vertebrata</taxon>
        <taxon>Euteleostomi</taxon>
        <taxon>Actinopterygii</taxon>
        <taxon>Neopterygii</taxon>
        <taxon>Teleostei</taxon>
        <taxon>Ostariophysi</taxon>
        <taxon>Cypriniformes</taxon>
        <taxon>Cyprinidae</taxon>
        <taxon>Cyprininae</taxon>
        <taxon>Cyprinus</taxon>
    </lineage>
</organism>
<dbReference type="GeneID" id="122134645"/>
<accession>A0A9Q9YBL5</accession>
<dbReference type="RefSeq" id="XP_042617218.1">
    <property type="nucleotide sequence ID" value="XM_042761284.1"/>
</dbReference>
<evidence type="ECO:0000313" key="2">
    <source>
        <dbReference type="RefSeq" id="XP_042617218.1"/>
    </source>
</evidence>
<proteinExistence type="predicted"/>
<gene>
    <name evidence="2" type="primary">LOC122134645</name>
</gene>
<protein>
    <submittedName>
        <fullName evidence="2">Uncharacterized protein LOC122134645</fullName>
    </submittedName>
</protein>
<reference evidence="2" key="1">
    <citation type="submission" date="2025-08" db="UniProtKB">
        <authorList>
            <consortium name="RefSeq"/>
        </authorList>
    </citation>
    <scope>IDENTIFICATION</scope>
    <source>
        <tissue evidence="2">Muscle</tissue>
    </source>
</reference>
<dbReference type="Proteomes" id="UP001155660">
    <property type="component" value="Chromosome A7"/>
</dbReference>
<dbReference type="InterPro" id="IPR039598">
    <property type="entry name" value="HMGXB3"/>
</dbReference>
<dbReference type="KEGG" id="ccar:122134645"/>
<evidence type="ECO:0000259" key="1">
    <source>
        <dbReference type="PROSITE" id="PS50800"/>
    </source>
</evidence>
<dbReference type="PANTHER" id="PTHR17609:SF3">
    <property type="entry name" value="SAP DOMAIN-CONTAINING PROTEIN"/>
    <property type="match status" value="1"/>
</dbReference>
<dbReference type="PANTHER" id="PTHR17609">
    <property type="entry name" value="HMG DOMAIN-CONTAINING PROTEIN 3"/>
    <property type="match status" value="1"/>
</dbReference>
<dbReference type="InterPro" id="IPR003034">
    <property type="entry name" value="SAP_dom"/>
</dbReference>
<feature type="domain" description="SAP" evidence="1">
    <location>
        <begin position="137"/>
        <end position="171"/>
    </location>
</feature>
<name>A0A9Q9YBL5_CYPCA</name>
<sequence length="424" mass="48330">MQGYLHFEALTEHDYEYSCVNCGDHPPVVIMDLHKKGAFHLSVSDLSPPPEDFNGEVDMQIFWEALSLERIGRGFVTSQQKNPFTVPPSYNFWAPWIGPKTCRSNHVLNTEYQKVRPPKPAEVSEMTVIEDCLREELYKQKVQVVRKLCKECGLDSSGSRADLLLRLSNEMKSRQTYDKVFQKIWAASGGWAVIMCPCGIVYSIKCNIRAESPRDFADMLLSWKHMPNVIIYDFARGLATHMNLREPESLPFKPFEGRLSPPTPDNIAQAKDGKLKVSLPWLNCKKMIPDPEGHPVTGSAEHYALYDRFHEDNTKDPRDVLRKLCTVPQLAGKVNSQVAEQLFSRMKKIITFLNMALPSTHLFLMRNIIHHHNTYRNEQRLDNIKRAFGNDVTMNRHSQAVLVNPVSPEKVSTVPMGIDVPTGK</sequence>
<dbReference type="PROSITE" id="PS50800">
    <property type="entry name" value="SAP"/>
    <property type="match status" value="1"/>
</dbReference>